<dbReference type="InterPro" id="IPR036249">
    <property type="entry name" value="Thioredoxin-like_sf"/>
</dbReference>
<dbReference type="Gene3D" id="3.40.30.10">
    <property type="entry name" value="Glutaredoxin"/>
    <property type="match status" value="1"/>
</dbReference>
<evidence type="ECO:0000313" key="2">
    <source>
        <dbReference type="EMBL" id="VAW69509.1"/>
    </source>
</evidence>
<dbReference type="Pfam" id="PF14559">
    <property type="entry name" value="TPR_19"/>
    <property type="match status" value="1"/>
</dbReference>
<dbReference type="GO" id="GO:0005737">
    <property type="term" value="C:cytoplasm"/>
    <property type="evidence" value="ECO:0007669"/>
    <property type="project" value="TreeGrafter"/>
</dbReference>
<dbReference type="InterPro" id="IPR011990">
    <property type="entry name" value="TPR-like_helical_dom_sf"/>
</dbReference>
<dbReference type="SUPFAM" id="SSF48452">
    <property type="entry name" value="TPR-like"/>
    <property type="match status" value="1"/>
</dbReference>
<protein>
    <recommendedName>
        <fullName evidence="1">Thioredoxin domain-containing protein</fullName>
    </recommendedName>
</protein>
<dbReference type="GO" id="GO:0015035">
    <property type="term" value="F:protein-disulfide reductase activity"/>
    <property type="evidence" value="ECO:0007669"/>
    <property type="project" value="TreeGrafter"/>
</dbReference>
<evidence type="ECO:0000259" key="1">
    <source>
        <dbReference type="Pfam" id="PF00085"/>
    </source>
</evidence>
<proteinExistence type="predicted"/>
<dbReference type="AlphaFoldDB" id="A0A3B0Y5R9"/>
<reference evidence="2" key="1">
    <citation type="submission" date="2018-06" db="EMBL/GenBank/DDBJ databases">
        <authorList>
            <person name="Zhirakovskaya E."/>
        </authorList>
    </citation>
    <scope>NUCLEOTIDE SEQUENCE</scope>
</reference>
<organism evidence="2">
    <name type="scientific">hydrothermal vent metagenome</name>
    <dbReference type="NCBI Taxonomy" id="652676"/>
    <lineage>
        <taxon>unclassified sequences</taxon>
        <taxon>metagenomes</taxon>
        <taxon>ecological metagenomes</taxon>
    </lineage>
</organism>
<dbReference type="InterPro" id="IPR013766">
    <property type="entry name" value="Thioredoxin_domain"/>
</dbReference>
<dbReference type="Gene3D" id="1.25.40.10">
    <property type="entry name" value="Tetratricopeptide repeat domain"/>
    <property type="match status" value="2"/>
</dbReference>
<dbReference type="EMBL" id="UOFJ01000436">
    <property type="protein sequence ID" value="VAW69509.1"/>
    <property type="molecule type" value="Genomic_DNA"/>
</dbReference>
<accession>A0A3B0Y5R9</accession>
<dbReference type="GO" id="GO:0006950">
    <property type="term" value="P:response to stress"/>
    <property type="evidence" value="ECO:0007669"/>
    <property type="project" value="UniProtKB-ARBA"/>
</dbReference>
<gene>
    <name evidence="2" type="ORF">MNBD_GAMMA10-3182</name>
</gene>
<dbReference type="Pfam" id="PF14561">
    <property type="entry name" value="TPR_20"/>
    <property type="match status" value="1"/>
</dbReference>
<feature type="domain" description="Thioredoxin" evidence="1">
    <location>
        <begin position="8"/>
        <end position="100"/>
    </location>
</feature>
<dbReference type="PANTHER" id="PTHR45663:SF11">
    <property type="entry name" value="GEO12009P1"/>
    <property type="match status" value="1"/>
</dbReference>
<name>A0A3B0Y5R9_9ZZZZ</name>
<dbReference type="SUPFAM" id="SSF52833">
    <property type="entry name" value="Thioredoxin-like"/>
    <property type="match status" value="1"/>
</dbReference>
<dbReference type="PANTHER" id="PTHR45663">
    <property type="entry name" value="GEO12009P1"/>
    <property type="match status" value="1"/>
</dbReference>
<sequence length="297" mass="33328">MSKDIYIFEVTEANFEQIVLENSRKIPVIALFMGSWSEPCFVISEIFSKLAKEFSGQFIFAKIDIDEQASLGKQFKIKNIPAITVIQSAEVALTSEGLLTEAEARLILKGVNVFNVADEMREQARSKHMNGDTEAAIILLSQAIQQDPANVDVALDMVQIFIDIKQIEQANELLGRLPAGARQSDMGKSVTGQLTFLNLASEKPSISRLKQILSNNENDKQARFDLAICLTAEYEYEQAIEQLLILHQQDEWQDERQDEPFQSGAARELAITLINMLKPTQPEIARRAQQQLSNLLS</sequence>
<dbReference type="Pfam" id="PF00085">
    <property type="entry name" value="Thioredoxin"/>
    <property type="match status" value="1"/>
</dbReference>